<dbReference type="Pfam" id="PF00797">
    <property type="entry name" value="Acetyltransf_2"/>
    <property type="match status" value="1"/>
</dbReference>
<dbReference type="PRINTS" id="PR01543">
    <property type="entry name" value="ANATRNSFRASE"/>
</dbReference>
<evidence type="ECO:0000256" key="1">
    <source>
        <dbReference type="ARBA" id="ARBA00006547"/>
    </source>
</evidence>
<dbReference type="PANTHER" id="PTHR11786">
    <property type="entry name" value="N-HYDROXYARYLAMINE O-ACETYLTRANSFERASE"/>
    <property type="match status" value="1"/>
</dbReference>
<evidence type="ECO:0000313" key="5">
    <source>
        <dbReference type="Proteomes" id="UP001224674"/>
    </source>
</evidence>
<dbReference type="RefSeq" id="WP_279675026.1">
    <property type="nucleotide sequence ID" value="NZ_CP122566.1"/>
</dbReference>
<accession>A0AAJ6AP02</accession>
<protein>
    <submittedName>
        <fullName evidence="4">Arylamine N-acetyltransferase</fullName>
    </submittedName>
</protein>
<evidence type="ECO:0000256" key="2">
    <source>
        <dbReference type="RuleBase" id="RU003452"/>
    </source>
</evidence>
<dbReference type="Gene3D" id="3.30.2140.10">
    <property type="entry name" value="Arylamine N-acetyltransferase"/>
    <property type="match status" value="1"/>
</dbReference>
<proteinExistence type="inferred from homology"/>
<sequence length="299" mass="33263">MDRDPRWAVEELDLEAYLDRVDIPASAVQQPDADTLARLHRHHIDTFPFENVDYVLGTAVNVSMRGLNTKLVHKRRGGHCVELNLLFAAALQRLGYRVERQAARVSTLGRESARSHAILHVTAGGTTWLADTAFSLGLLAPLPLKLGAQAEQGGKTYEVTQENDGEWILRVVSPESRELYRFRDEQLNWYDFDMISTWGKHNPGSPIGRGLFVARRTESTHFALRGTTLTATDHAGNRSVQEIEASQVPKLLCGEFGIQLTDSETSALVQKVLESDSAVRTKHNDSAGQETPREAVDVR</sequence>
<dbReference type="AlphaFoldDB" id="A0AAJ6AP02"/>
<dbReference type="GO" id="GO:0016407">
    <property type="term" value="F:acetyltransferase activity"/>
    <property type="evidence" value="ECO:0007669"/>
    <property type="project" value="InterPro"/>
</dbReference>
<keyword evidence="5" id="KW-1185">Reference proteome</keyword>
<organism evidence="4 5">
    <name type="scientific">Auritidibacter ignavus</name>
    <dbReference type="NCBI Taxonomy" id="678932"/>
    <lineage>
        <taxon>Bacteria</taxon>
        <taxon>Bacillati</taxon>
        <taxon>Actinomycetota</taxon>
        <taxon>Actinomycetes</taxon>
        <taxon>Micrococcales</taxon>
        <taxon>Micrococcaceae</taxon>
        <taxon>Auritidibacter</taxon>
    </lineage>
</organism>
<dbReference type="InterPro" id="IPR001447">
    <property type="entry name" value="Arylamine_N-AcTrfase"/>
</dbReference>
<name>A0AAJ6AP02_9MICC</name>
<dbReference type="EMBL" id="CP122566">
    <property type="protein sequence ID" value="WGH93551.1"/>
    <property type="molecule type" value="Genomic_DNA"/>
</dbReference>
<dbReference type="PANTHER" id="PTHR11786:SF0">
    <property type="entry name" value="ARYLAMINE N-ACETYLTRANSFERASE 4-RELATED"/>
    <property type="match status" value="1"/>
</dbReference>
<dbReference type="Proteomes" id="UP001224674">
    <property type="component" value="Chromosome"/>
</dbReference>
<evidence type="ECO:0000313" key="4">
    <source>
        <dbReference type="EMBL" id="WGH93551.1"/>
    </source>
</evidence>
<dbReference type="Gene3D" id="2.40.128.150">
    <property type="entry name" value="Cysteine proteinases"/>
    <property type="match status" value="1"/>
</dbReference>
<reference evidence="4 5" key="1">
    <citation type="submission" date="2023-03" db="EMBL/GenBank/DDBJ databases">
        <title>Complete genome sequences of several Auritidibacter ignavus strains isolated from ear infections.</title>
        <authorList>
            <person name="Baehr T."/>
            <person name="Baumhoegger A.M."/>
        </authorList>
    </citation>
    <scope>NUCLEOTIDE SEQUENCE [LARGE SCALE GENOMIC DNA]</scope>
    <source>
        <strain evidence="4 5">BABAE-6</strain>
    </source>
</reference>
<gene>
    <name evidence="4" type="ORF">QDX21_01725</name>
</gene>
<dbReference type="SUPFAM" id="SSF54001">
    <property type="entry name" value="Cysteine proteinases"/>
    <property type="match status" value="1"/>
</dbReference>
<evidence type="ECO:0000256" key="3">
    <source>
        <dbReference type="SAM" id="MobiDB-lite"/>
    </source>
</evidence>
<comment type="similarity">
    <text evidence="1 2">Belongs to the arylamine N-acetyltransferase family.</text>
</comment>
<feature type="region of interest" description="Disordered" evidence="3">
    <location>
        <begin position="278"/>
        <end position="299"/>
    </location>
</feature>
<dbReference type="InterPro" id="IPR038765">
    <property type="entry name" value="Papain-like_cys_pep_sf"/>
</dbReference>